<evidence type="ECO:0000256" key="3">
    <source>
        <dbReference type="ARBA" id="ARBA00023163"/>
    </source>
</evidence>
<sequence>MNFVTTIPTVTDEMVSDFSTSHLPWQLDVVRDAALKYRAAKLGGPWAVDCRLGGMSGRRGQREISHTNGDYAAVLLVRHGREVFSQGGRQAVVGPGTAVVWDGVVPGECFSEGPLVKTTLFMPRQLCLEALPRLDSLVGRPLATSPSLRLLFDWLHTSMKSPDLDEDAAALTGRIAIDLLASAIGASSNIVLDTKTIRLMEIKAFIQSRLGDSSLTVDDIARGNAVSNRYLHTLFEGTGETCREFLMRHRRELAYQLLLSPAPVSVTQVAHRCGFDNPSSFSRTFRAAYGVSPREARNARRGV</sequence>
<dbReference type="SMART" id="SM00342">
    <property type="entry name" value="HTH_ARAC"/>
    <property type="match status" value="1"/>
</dbReference>
<dbReference type="RefSeq" id="WP_058929062.1">
    <property type="nucleotide sequence ID" value="NZ_CP013747.1"/>
</dbReference>
<dbReference type="PANTHER" id="PTHR46796">
    <property type="entry name" value="HTH-TYPE TRANSCRIPTIONAL ACTIVATOR RHAS-RELATED"/>
    <property type="match status" value="1"/>
</dbReference>
<proteinExistence type="predicted"/>
<dbReference type="InterPro" id="IPR050204">
    <property type="entry name" value="AraC_XylS_family_regulators"/>
</dbReference>
<feature type="domain" description="HTH araC/xylS-type" evidence="4">
    <location>
        <begin position="200"/>
        <end position="299"/>
    </location>
</feature>
<organism evidence="5">
    <name type="scientific">Pseudarthrobacter sulfonivorans</name>
    <dbReference type="NCBI Taxonomy" id="121292"/>
    <lineage>
        <taxon>Bacteria</taxon>
        <taxon>Bacillati</taxon>
        <taxon>Actinomycetota</taxon>
        <taxon>Actinomycetes</taxon>
        <taxon>Micrococcales</taxon>
        <taxon>Micrococcaceae</taxon>
        <taxon>Pseudarthrobacter</taxon>
    </lineage>
</organism>
<evidence type="ECO:0000313" key="5">
    <source>
        <dbReference type="EMBL" id="ALV39846.1"/>
    </source>
</evidence>
<dbReference type="GO" id="GO:0003700">
    <property type="term" value="F:DNA-binding transcription factor activity"/>
    <property type="evidence" value="ECO:0007669"/>
    <property type="project" value="InterPro"/>
</dbReference>
<dbReference type="KEGG" id="psul:AU252_00590"/>
<protein>
    <recommendedName>
        <fullName evidence="4">HTH araC/xylS-type domain-containing protein</fullName>
    </recommendedName>
</protein>
<evidence type="ECO:0000313" key="6">
    <source>
        <dbReference type="Proteomes" id="UP000065151"/>
    </source>
</evidence>
<gene>
    <name evidence="5" type="ORF">AU252_00590</name>
</gene>
<dbReference type="SUPFAM" id="SSF46689">
    <property type="entry name" value="Homeodomain-like"/>
    <property type="match status" value="1"/>
</dbReference>
<dbReference type="Pfam" id="PF12833">
    <property type="entry name" value="HTH_18"/>
    <property type="match status" value="1"/>
</dbReference>
<dbReference type="InterPro" id="IPR018060">
    <property type="entry name" value="HTH_AraC"/>
</dbReference>
<dbReference type="STRING" id="121292.AU252_00590"/>
<dbReference type="PROSITE" id="PS01124">
    <property type="entry name" value="HTH_ARAC_FAMILY_2"/>
    <property type="match status" value="1"/>
</dbReference>
<dbReference type="Proteomes" id="UP000065151">
    <property type="component" value="Chromosome"/>
</dbReference>
<name>A0A0U3GKY9_9MICC</name>
<dbReference type="PRINTS" id="PR00032">
    <property type="entry name" value="HTHARAC"/>
</dbReference>
<accession>A0A0U3GKY9</accession>
<dbReference type="AlphaFoldDB" id="A0A0U3GKY9"/>
<evidence type="ECO:0000256" key="2">
    <source>
        <dbReference type="ARBA" id="ARBA00023125"/>
    </source>
</evidence>
<dbReference type="Pfam" id="PF14525">
    <property type="entry name" value="AraC_binding_2"/>
    <property type="match status" value="1"/>
</dbReference>
<keyword evidence="3" id="KW-0804">Transcription</keyword>
<evidence type="ECO:0000259" key="4">
    <source>
        <dbReference type="PROSITE" id="PS01124"/>
    </source>
</evidence>
<keyword evidence="1" id="KW-0805">Transcription regulation</keyword>
<dbReference type="InterPro" id="IPR035418">
    <property type="entry name" value="AraC-bd_2"/>
</dbReference>
<dbReference type="Gene3D" id="1.10.10.60">
    <property type="entry name" value="Homeodomain-like"/>
    <property type="match status" value="1"/>
</dbReference>
<dbReference type="EMBL" id="CP013747">
    <property type="protein sequence ID" value="ALV39846.1"/>
    <property type="molecule type" value="Genomic_DNA"/>
</dbReference>
<evidence type="ECO:0000256" key="1">
    <source>
        <dbReference type="ARBA" id="ARBA00023015"/>
    </source>
</evidence>
<dbReference type="InterPro" id="IPR009057">
    <property type="entry name" value="Homeodomain-like_sf"/>
</dbReference>
<dbReference type="InterPro" id="IPR020449">
    <property type="entry name" value="Tscrpt_reg_AraC-type_HTH"/>
</dbReference>
<reference evidence="5 6" key="1">
    <citation type="submission" date="2015-12" db="EMBL/GenBank/DDBJ databases">
        <authorList>
            <person name="Shamseldin A."/>
            <person name="Moawad H."/>
            <person name="Abd El-Rahim W.M."/>
            <person name="Sadowsky M.J."/>
        </authorList>
    </citation>
    <scope>NUCLEOTIDE SEQUENCE [LARGE SCALE GENOMIC DNA]</scope>
    <source>
        <strain evidence="5 6">Ar51</strain>
    </source>
</reference>
<dbReference type="PANTHER" id="PTHR46796:SF6">
    <property type="entry name" value="ARAC SUBFAMILY"/>
    <property type="match status" value="1"/>
</dbReference>
<dbReference type="GO" id="GO:0043565">
    <property type="term" value="F:sequence-specific DNA binding"/>
    <property type="evidence" value="ECO:0007669"/>
    <property type="project" value="InterPro"/>
</dbReference>
<keyword evidence="2" id="KW-0238">DNA-binding</keyword>